<evidence type="ECO:0008006" key="4">
    <source>
        <dbReference type="Google" id="ProtNLM"/>
    </source>
</evidence>
<reference evidence="2 3" key="2">
    <citation type="submission" date="2018-03" db="EMBL/GenBank/DDBJ databases">
        <title>The ancient ancestry and fast evolution of plastids.</title>
        <authorList>
            <person name="Moore K.R."/>
            <person name="Magnabosco C."/>
            <person name="Momper L."/>
            <person name="Gold D.A."/>
            <person name="Bosak T."/>
            <person name="Fournier G.P."/>
        </authorList>
    </citation>
    <scope>NUCLEOTIDE SEQUENCE [LARGE SCALE GENOMIC DNA]</scope>
    <source>
        <strain evidence="2 3">CCAP 1448/3</strain>
    </source>
</reference>
<keyword evidence="1" id="KW-0732">Signal</keyword>
<dbReference type="Proteomes" id="UP000238762">
    <property type="component" value="Unassembled WGS sequence"/>
</dbReference>
<feature type="chain" id="PRO_5015727795" description="Lipoprotein" evidence="1">
    <location>
        <begin position="22"/>
        <end position="177"/>
    </location>
</feature>
<organism evidence="2 3">
    <name type="scientific">Merismopedia glauca CCAP 1448/3</name>
    <dbReference type="NCBI Taxonomy" id="1296344"/>
    <lineage>
        <taxon>Bacteria</taxon>
        <taxon>Bacillati</taxon>
        <taxon>Cyanobacteriota</taxon>
        <taxon>Cyanophyceae</taxon>
        <taxon>Synechococcales</taxon>
        <taxon>Merismopediaceae</taxon>
        <taxon>Merismopedia</taxon>
    </lineage>
</organism>
<evidence type="ECO:0000256" key="1">
    <source>
        <dbReference type="SAM" id="SignalP"/>
    </source>
</evidence>
<proteinExistence type="predicted"/>
<dbReference type="EMBL" id="PVWJ01000144">
    <property type="protein sequence ID" value="PSB00957.1"/>
    <property type="molecule type" value="Genomic_DNA"/>
</dbReference>
<feature type="signal peptide" evidence="1">
    <location>
        <begin position="1"/>
        <end position="21"/>
    </location>
</feature>
<accession>A0A2T1BYG1</accession>
<protein>
    <recommendedName>
        <fullName evidence="4">Lipoprotein</fullName>
    </recommendedName>
</protein>
<sequence length="177" mass="19311">MKLKTRALPIVILLSSFTLNGCGNQAAKVVREGVETISQKGDDVARKTTSNGEQIPTQIRRRGTEVTETVATKNGNRLINYIKKEVRECAEQTRTTVIKQTINNAINSNLSQISVESLLQIAANKIKECSLYKMGSILSEAGESIYAAFNEEVSEAAASSVIAAELEYRGQILFVSN</sequence>
<comment type="caution">
    <text evidence="2">The sequence shown here is derived from an EMBL/GenBank/DDBJ whole genome shotgun (WGS) entry which is preliminary data.</text>
</comment>
<reference evidence="2 3" key="1">
    <citation type="submission" date="2018-02" db="EMBL/GenBank/DDBJ databases">
        <authorList>
            <person name="Cohen D.B."/>
            <person name="Kent A.D."/>
        </authorList>
    </citation>
    <scope>NUCLEOTIDE SEQUENCE [LARGE SCALE GENOMIC DNA]</scope>
    <source>
        <strain evidence="2 3">CCAP 1448/3</strain>
    </source>
</reference>
<dbReference type="AlphaFoldDB" id="A0A2T1BYG1"/>
<name>A0A2T1BYG1_9CYAN</name>
<dbReference type="RefSeq" id="WP_106290984.1">
    <property type="nucleotide sequence ID" value="NZ_CAWNTC010000181.1"/>
</dbReference>
<evidence type="ECO:0000313" key="3">
    <source>
        <dbReference type="Proteomes" id="UP000238762"/>
    </source>
</evidence>
<gene>
    <name evidence="2" type="ORF">C7B64_20835</name>
</gene>
<evidence type="ECO:0000313" key="2">
    <source>
        <dbReference type="EMBL" id="PSB00957.1"/>
    </source>
</evidence>
<keyword evidence="3" id="KW-1185">Reference proteome</keyword>